<gene>
    <name evidence="1" type="ORF">EAG_11956</name>
</gene>
<dbReference type="InParanoid" id="E2AW79"/>
<evidence type="ECO:0000313" key="2">
    <source>
        <dbReference type="Proteomes" id="UP000000311"/>
    </source>
</evidence>
<dbReference type="AlphaFoldDB" id="E2AW79"/>
<keyword evidence="2" id="KW-1185">Reference proteome</keyword>
<accession>E2AW79</accession>
<dbReference type="Proteomes" id="UP000000311">
    <property type="component" value="Unassembled WGS sequence"/>
</dbReference>
<proteinExistence type="predicted"/>
<feature type="non-terminal residue" evidence="1">
    <location>
        <position position="1"/>
    </location>
</feature>
<organism evidence="2">
    <name type="scientific">Camponotus floridanus</name>
    <name type="common">Florida carpenter ant</name>
    <dbReference type="NCBI Taxonomy" id="104421"/>
    <lineage>
        <taxon>Eukaryota</taxon>
        <taxon>Metazoa</taxon>
        <taxon>Ecdysozoa</taxon>
        <taxon>Arthropoda</taxon>
        <taxon>Hexapoda</taxon>
        <taxon>Insecta</taxon>
        <taxon>Pterygota</taxon>
        <taxon>Neoptera</taxon>
        <taxon>Endopterygota</taxon>
        <taxon>Hymenoptera</taxon>
        <taxon>Apocrita</taxon>
        <taxon>Aculeata</taxon>
        <taxon>Formicoidea</taxon>
        <taxon>Formicidae</taxon>
        <taxon>Formicinae</taxon>
        <taxon>Camponotus</taxon>
    </lineage>
</organism>
<feature type="non-terminal residue" evidence="1">
    <location>
        <position position="35"/>
    </location>
</feature>
<protein>
    <submittedName>
        <fullName evidence="1">Uncharacterized protein</fullName>
    </submittedName>
</protein>
<reference evidence="1 2" key="1">
    <citation type="journal article" date="2010" name="Science">
        <title>Genomic comparison of the ants Camponotus floridanus and Harpegnathos saltator.</title>
        <authorList>
            <person name="Bonasio R."/>
            <person name="Zhang G."/>
            <person name="Ye C."/>
            <person name="Mutti N.S."/>
            <person name="Fang X."/>
            <person name="Qin N."/>
            <person name="Donahue G."/>
            <person name="Yang P."/>
            <person name="Li Q."/>
            <person name="Li C."/>
            <person name="Zhang P."/>
            <person name="Huang Z."/>
            <person name="Berger S.L."/>
            <person name="Reinberg D."/>
            <person name="Wang J."/>
            <person name="Liebig J."/>
        </authorList>
    </citation>
    <scope>NUCLEOTIDE SEQUENCE [LARGE SCALE GENOMIC DNA]</scope>
    <source>
        <strain evidence="2">C129</strain>
    </source>
</reference>
<name>E2AW79_CAMFO</name>
<evidence type="ECO:0000313" key="1">
    <source>
        <dbReference type="EMBL" id="EFN62301.1"/>
    </source>
</evidence>
<dbReference type="EMBL" id="GL443262">
    <property type="protein sequence ID" value="EFN62301.1"/>
    <property type="molecule type" value="Genomic_DNA"/>
</dbReference>
<sequence>VYKIFEFKKFNAKEIKNELDSILEESSPSFSIVKK</sequence>